<dbReference type="Proteomes" id="UP001652661">
    <property type="component" value="Chromosome 3L"/>
</dbReference>
<dbReference type="PANTHER" id="PTHR39068">
    <property type="entry name" value="LARVAL/PUPAL CUTICLE PROTEIN H1C-LIKE PROTEIN-RELATED"/>
    <property type="match status" value="1"/>
</dbReference>
<dbReference type="RefSeq" id="XP_017027210.1">
    <property type="nucleotide sequence ID" value="XM_017171721.2"/>
</dbReference>
<keyword evidence="2" id="KW-0677">Repeat</keyword>
<evidence type="ECO:0000256" key="1">
    <source>
        <dbReference type="ARBA" id="ARBA00022460"/>
    </source>
</evidence>
<keyword evidence="1" id="KW-0193">Cuticle</keyword>
<feature type="signal peptide" evidence="3">
    <location>
        <begin position="1"/>
        <end position="22"/>
    </location>
</feature>
<dbReference type="Pfam" id="PF11018">
    <property type="entry name" value="Cuticle_3"/>
    <property type="match status" value="1"/>
</dbReference>
<dbReference type="GeneID" id="108078113"/>
<feature type="chain" id="PRO_5027753748" evidence="3">
    <location>
        <begin position="23"/>
        <end position="215"/>
    </location>
</feature>
<proteinExistence type="predicted"/>
<evidence type="ECO:0000313" key="4">
    <source>
        <dbReference type="Proteomes" id="UP001652661"/>
    </source>
</evidence>
<dbReference type="OMA" id="TPSVYHQ"/>
<dbReference type="AlphaFoldDB" id="A0A6P4IFY3"/>
<accession>A0A6P4IFY3</accession>
<evidence type="ECO:0000313" key="5">
    <source>
        <dbReference type="RefSeq" id="XP_017027210.1"/>
    </source>
</evidence>
<organism evidence="4 5">
    <name type="scientific">Drosophila kikkawai</name>
    <name type="common">Fruit fly</name>
    <dbReference type="NCBI Taxonomy" id="30033"/>
    <lineage>
        <taxon>Eukaryota</taxon>
        <taxon>Metazoa</taxon>
        <taxon>Ecdysozoa</taxon>
        <taxon>Arthropoda</taxon>
        <taxon>Hexapoda</taxon>
        <taxon>Insecta</taxon>
        <taxon>Pterygota</taxon>
        <taxon>Neoptera</taxon>
        <taxon>Endopterygota</taxon>
        <taxon>Diptera</taxon>
        <taxon>Brachycera</taxon>
        <taxon>Muscomorpha</taxon>
        <taxon>Ephydroidea</taxon>
        <taxon>Drosophilidae</taxon>
        <taxon>Drosophila</taxon>
        <taxon>Sophophora</taxon>
    </lineage>
</organism>
<name>A0A6P4IFY3_DROKI</name>
<dbReference type="GO" id="GO:0042302">
    <property type="term" value="F:structural constituent of cuticle"/>
    <property type="evidence" value="ECO:0007669"/>
    <property type="project" value="UniProtKB-KW"/>
</dbReference>
<sequence>MAHFQILGVASTLLLLLAPTWAGIIAPAGISYGYTGDEHAVAHTQSNVVRSFDGTVSHYAKSVATPFSQVHKQDTRISNNVYQPAVAKTISYAPAPVPVSIPAPVYTQHSQPEPAHLFTQAAAPVYHQAAPVHTPVTYHQPAQVQTYHQPAQVQTYHQPAHVQAPAVYHQTAHVESPSVYHQPAHLSHQPAVIHYSPAETVSHMSFDGFGTHYGF</sequence>
<keyword evidence="3" id="KW-0732">Signal</keyword>
<protein>
    <submittedName>
        <fullName evidence="5">Cuticle protein 76</fullName>
    </submittedName>
</protein>
<gene>
    <name evidence="5" type="primary">LOC108078113</name>
</gene>
<dbReference type="InterPro" id="IPR022727">
    <property type="entry name" value="Cuticle_C1"/>
</dbReference>
<keyword evidence="4" id="KW-1185">Reference proteome</keyword>
<evidence type="ECO:0000256" key="2">
    <source>
        <dbReference type="ARBA" id="ARBA00022737"/>
    </source>
</evidence>
<reference evidence="5" key="1">
    <citation type="submission" date="2025-08" db="UniProtKB">
        <authorList>
            <consortium name="RefSeq"/>
        </authorList>
    </citation>
    <scope>IDENTIFICATION</scope>
    <source>
        <strain evidence="5">14028-0561.14</strain>
        <tissue evidence="5">Whole fly</tissue>
    </source>
</reference>
<evidence type="ECO:0000256" key="3">
    <source>
        <dbReference type="SAM" id="SignalP"/>
    </source>
</evidence>
<dbReference type="PANTHER" id="PTHR39068:SF2">
    <property type="entry name" value="MIP24391P"/>
    <property type="match status" value="1"/>
</dbReference>
<dbReference type="OrthoDB" id="6630852at2759"/>